<dbReference type="AlphaFoldDB" id="A0AA94VE13"/>
<accession>A0AA94VE13</accession>
<dbReference type="Proteomes" id="UP000320858">
    <property type="component" value="Unassembled WGS sequence"/>
</dbReference>
<dbReference type="EMBL" id="SGOB01000001">
    <property type="protein sequence ID" value="TRA90307.1"/>
    <property type="molecule type" value="Genomic_DNA"/>
</dbReference>
<evidence type="ECO:0000313" key="2">
    <source>
        <dbReference type="Proteomes" id="UP000320858"/>
    </source>
</evidence>
<organism evidence="1 2">
    <name type="scientific">Rhizobium rhizogenes</name>
    <name type="common">Agrobacterium rhizogenes</name>
    <dbReference type="NCBI Taxonomy" id="359"/>
    <lineage>
        <taxon>Bacteria</taxon>
        <taxon>Pseudomonadati</taxon>
        <taxon>Pseudomonadota</taxon>
        <taxon>Alphaproteobacteria</taxon>
        <taxon>Hyphomicrobiales</taxon>
        <taxon>Rhizobiaceae</taxon>
        <taxon>Rhizobium/Agrobacterium group</taxon>
        <taxon>Rhizobium</taxon>
    </lineage>
</organism>
<proteinExistence type="predicted"/>
<name>A0AA94VE13_RHIRH</name>
<sequence>MMLSGLFTRGKWRLPQRRSRLFFKGRFAMPKAIASHVDFSILLARRLSSAYLKGINSRERNAP</sequence>
<evidence type="ECO:0000313" key="1">
    <source>
        <dbReference type="EMBL" id="TRA90307.1"/>
    </source>
</evidence>
<reference evidence="1 2" key="1">
    <citation type="journal article" date="2019" name="Appl. Microbiol. Biotechnol.">
        <title>Differential efficiency of wild type rhizogenic strains for rol gene transformation of plants.</title>
        <authorList>
            <person name="Desmet S."/>
            <person name="De Keyser E."/>
            <person name="Van Vaerenbergh J."/>
            <person name="Baeyen S."/>
            <person name="Van Huylenbroeck J."/>
            <person name="Geelen D."/>
            <person name="Dhooghe E."/>
        </authorList>
    </citation>
    <scope>NUCLEOTIDE SEQUENCE [LARGE SCALE GENOMIC DNA]</scope>
    <source>
        <strain evidence="1 2">B 4.1</strain>
    </source>
</reference>
<protein>
    <submittedName>
        <fullName evidence="1">Uncharacterized protein</fullName>
    </submittedName>
</protein>
<gene>
    <name evidence="1" type="ORF">EXN24_01795</name>
</gene>
<comment type="caution">
    <text evidence="1">The sequence shown here is derived from an EMBL/GenBank/DDBJ whole genome shotgun (WGS) entry which is preliminary data.</text>
</comment>